<accession>A0A0C2YAC4</accession>
<protein>
    <submittedName>
        <fullName evidence="2">Uncharacterized protein</fullName>
    </submittedName>
</protein>
<proteinExistence type="predicted"/>
<dbReference type="Proteomes" id="UP000053424">
    <property type="component" value="Unassembled WGS sequence"/>
</dbReference>
<evidence type="ECO:0000313" key="2">
    <source>
        <dbReference type="EMBL" id="KIM46783.1"/>
    </source>
</evidence>
<sequence length="330" mass="37586">MSATVRHQDPLATSFDSTPVPPVASPERPWYQTEVNPSFAAPQAAYNSGASTSTVGYQDPSILNTSFVPLPQVPVDLQYREIDDQTDLWEALQFNLDEEHILSDPFTETARRPEHPPRNRLRRWRSRRPEPPVVNDNSSSLFDPQACKQFRMDPFFQKQNDRLRESQTSSTPRKKRSRDESDSTATSSRRRTLDEETEGAIRPSKRTRRTEPPVEPAVEPPKPARTQPRDECEPSVTPLRIRNADVERESTGPIRSSRSRRNDSAPYAPNSGRRVRWADPITTEGYLANSSRPTRSALRKQRYAVPSKPDRICPSLPGIARWFNTNGTRL</sequence>
<evidence type="ECO:0000256" key="1">
    <source>
        <dbReference type="SAM" id="MobiDB-lite"/>
    </source>
</evidence>
<name>A0A0C2YAC4_HEBCY</name>
<dbReference type="AlphaFoldDB" id="A0A0C2YAC4"/>
<evidence type="ECO:0000313" key="3">
    <source>
        <dbReference type="Proteomes" id="UP000053424"/>
    </source>
</evidence>
<reference evidence="2 3" key="1">
    <citation type="submission" date="2014-04" db="EMBL/GenBank/DDBJ databases">
        <authorList>
            <consortium name="DOE Joint Genome Institute"/>
            <person name="Kuo A."/>
            <person name="Gay G."/>
            <person name="Dore J."/>
            <person name="Kohler A."/>
            <person name="Nagy L.G."/>
            <person name="Floudas D."/>
            <person name="Copeland A."/>
            <person name="Barry K.W."/>
            <person name="Cichocki N."/>
            <person name="Veneault-Fourrey C."/>
            <person name="LaButti K."/>
            <person name="Lindquist E.A."/>
            <person name="Lipzen A."/>
            <person name="Lundell T."/>
            <person name="Morin E."/>
            <person name="Murat C."/>
            <person name="Sun H."/>
            <person name="Tunlid A."/>
            <person name="Henrissat B."/>
            <person name="Grigoriev I.V."/>
            <person name="Hibbett D.S."/>
            <person name="Martin F."/>
            <person name="Nordberg H.P."/>
            <person name="Cantor M.N."/>
            <person name="Hua S.X."/>
        </authorList>
    </citation>
    <scope>NUCLEOTIDE SEQUENCE [LARGE SCALE GENOMIC DNA]</scope>
    <source>
        <strain evidence="3">h7</strain>
    </source>
</reference>
<organism evidence="2 3">
    <name type="scientific">Hebeloma cylindrosporum</name>
    <dbReference type="NCBI Taxonomy" id="76867"/>
    <lineage>
        <taxon>Eukaryota</taxon>
        <taxon>Fungi</taxon>
        <taxon>Dikarya</taxon>
        <taxon>Basidiomycota</taxon>
        <taxon>Agaricomycotina</taxon>
        <taxon>Agaricomycetes</taxon>
        <taxon>Agaricomycetidae</taxon>
        <taxon>Agaricales</taxon>
        <taxon>Agaricineae</taxon>
        <taxon>Hymenogastraceae</taxon>
        <taxon>Hebeloma</taxon>
    </lineage>
</organism>
<gene>
    <name evidence="2" type="ORF">M413DRAFT_262570</name>
</gene>
<keyword evidence="3" id="KW-1185">Reference proteome</keyword>
<feature type="compositionally biased region" description="Pro residues" evidence="1">
    <location>
        <begin position="213"/>
        <end position="223"/>
    </location>
</feature>
<feature type="region of interest" description="Disordered" evidence="1">
    <location>
        <begin position="156"/>
        <end position="311"/>
    </location>
</feature>
<dbReference type="HOGENOM" id="CLU_842137_0_0_1"/>
<dbReference type="EMBL" id="KN831770">
    <property type="protein sequence ID" value="KIM46783.1"/>
    <property type="molecule type" value="Genomic_DNA"/>
</dbReference>
<feature type="region of interest" description="Disordered" evidence="1">
    <location>
        <begin position="105"/>
        <end position="143"/>
    </location>
</feature>
<feature type="region of interest" description="Disordered" evidence="1">
    <location>
        <begin position="1"/>
        <end position="36"/>
    </location>
</feature>
<reference evidence="3" key="2">
    <citation type="submission" date="2015-01" db="EMBL/GenBank/DDBJ databases">
        <title>Evolutionary Origins and Diversification of the Mycorrhizal Mutualists.</title>
        <authorList>
            <consortium name="DOE Joint Genome Institute"/>
            <consortium name="Mycorrhizal Genomics Consortium"/>
            <person name="Kohler A."/>
            <person name="Kuo A."/>
            <person name="Nagy L.G."/>
            <person name="Floudas D."/>
            <person name="Copeland A."/>
            <person name="Barry K.W."/>
            <person name="Cichocki N."/>
            <person name="Veneault-Fourrey C."/>
            <person name="LaButti K."/>
            <person name="Lindquist E.A."/>
            <person name="Lipzen A."/>
            <person name="Lundell T."/>
            <person name="Morin E."/>
            <person name="Murat C."/>
            <person name="Riley R."/>
            <person name="Ohm R."/>
            <person name="Sun H."/>
            <person name="Tunlid A."/>
            <person name="Henrissat B."/>
            <person name="Grigoriev I.V."/>
            <person name="Hibbett D.S."/>
            <person name="Martin F."/>
        </authorList>
    </citation>
    <scope>NUCLEOTIDE SEQUENCE [LARGE SCALE GENOMIC DNA]</scope>
    <source>
        <strain evidence="3">h7</strain>
    </source>
</reference>